<reference evidence="1 2" key="1">
    <citation type="submission" date="2022-03" db="EMBL/GenBank/DDBJ databases">
        <authorList>
            <person name="Nunn A."/>
            <person name="Chopra R."/>
            <person name="Nunn A."/>
            <person name="Contreras Garrido A."/>
        </authorList>
    </citation>
    <scope>NUCLEOTIDE SEQUENCE [LARGE SCALE GENOMIC DNA]</scope>
</reference>
<proteinExistence type="predicted"/>
<evidence type="ECO:0000313" key="1">
    <source>
        <dbReference type="EMBL" id="CAH2056736.1"/>
    </source>
</evidence>
<keyword evidence="2" id="KW-1185">Reference proteome</keyword>
<protein>
    <submittedName>
        <fullName evidence="1">Uncharacterized protein</fullName>
    </submittedName>
</protein>
<dbReference type="EMBL" id="CAJVSB020000537">
    <property type="protein sequence ID" value="CAH2056736.1"/>
    <property type="molecule type" value="Genomic_DNA"/>
</dbReference>
<dbReference type="AlphaFoldDB" id="A0AAU9S437"/>
<comment type="caution">
    <text evidence="1">The sequence shown here is derived from an EMBL/GenBank/DDBJ whole genome shotgun (WGS) entry which is preliminary data.</text>
</comment>
<evidence type="ECO:0000313" key="2">
    <source>
        <dbReference type="Proteomes" id="UP000836841"/>
    </source>
</evidence>
<gene>
    <name evidence="1" type="ORF">TAV2_LOCUS11951</name>
</gene>
<accession>A0AAU9S437</accession>
<name>A0AAU9S437_THLAR</name>
<sequence>MVDRTDQTNEKSYRFFRRPGFPFMDRNTPLGFGPGSERLLSRALSNHPVAMAVAVAKKLLSQSPLAIVPKSLPIFSYIPSTLCVSHISTTVAASALTTCTSGRSKKKKVKQKNRAAASAAEVAVKKRRAQIGSSMRSPFYGTETAVPPISRLCLVKSWRSSLRCRFAPSSTVRLGPPVTPLQSNGAPMRERRCLTEPRHGSVVVEMNKCY</sequence>
<organism evidence="1 2">
    <name type="scientific">Thlaspi arvense</name>
    <name type="common">Field penny-cress</name>
    <dbReference type="NCBI Taxonomy" id="13288"/>
    <lineage>
        <taxon>Eukaryota</taxon>
        <taxon>Viridiplantae</taxon>
        <taxon>Streptophyta</taxon>
        <taxon>Embryophyta</taxon>
        <taxon>Tracheophyta</taxon>
        <taxon>Spermatophyta</taxon>
        <taxon>Magnoliopsida</taxon>
        <taxon>eudicotyledons</taxon>
        <taxon>Gunneridae</taxon>
        <taxon>Pentapetalae</taxon>
        <taxon>rosids</taxon>
        <taxon>malvids</taxon>
        <taxon>Brassicales</taxon>
        <taxon>Brassicaceae</taxon>
        <taxon>Thlaspideae</taxon>
        <taxon>Thlaspi</taxon>
    </lineage>
</organism>
<dbReference type="Proteomes" id="UP000836841">
    <property type="component" value="Unassembled WGS sequence"/>
</dbReference>